<reference evidence="2 3" key="1">
    <citation type="submission" date="2021-03" db="EMBL/GenBank/DDBJ databases">
        <title>Sequencing the genomes of 1000 actinobacteria strains.</title>
        <authorList>
            <person name="Klenk H.-P."/>
        </authorList>
    </citation>
    <scope>NUCLEOTIDE SEQUENCE [LARGE SCALE GENOMIC DNA]</scope>
    <source>
        <strain evidence="2 3">DSM 13468</strain>
    </source>
</reference>
<dbReference type="PROSITE" id="PS50995">
    <property type="entry name" value="HTH_MARR_2"/>
    <property type="match status" value="1"/>
</dbReference>
<gene>
    <name evidence="2" type="ORF">JOF42_000430</name>
</gene>
<dbReference type="SMART" id="SM00347">
    <property type="entry name" value="HTH_MARR"/>
    <property type="match status" value="1"/>
</dbReference>
<dbReference type="Proteomes" id="UP000703720">
    <property type="component" value="Unassembled WGS sequence"/>
</dbReference>
<keyword evidence="2" id="KW-0238">DNA-binding</keyword>
<dbReference type="SUPFAM" id="SSF46785">
    <property type="entry name" value="Winged helix' DNA-binding domain"/>
    <property type="match status" value="1"/>
</dbReference>
<dbReference type="EMBL" id="JAGIOA010000001">
    <property type="protein sequence ID" value="MBP2376935.1"/>
    <property type="molecule type" value="Genomic_DNA"/>
</dbReference>
<dbReference type="InterPro" id="IPR036388">
    <property type="entry name" value="WH-like_DNA-bd_sf"/>
</dbReference>
<dbReference type="PANTHER" id="PTHR33164">
    <property type="entry name" value="TRANSCRIPTIONAL REGULATOR, MARR FAMILY"/>
    <property type="match status" value="1"/>
</dbReference>
<feature type="domain" description="HTH marR-type" evidence="1">
    <location>
        <begin position="30"/>
        <end position="159"/>
    </location>
</feature>
<dbReference type="Gene3D" id="1.10.10.10">
    <property type="entry name" value="Winged helix-like DNA-binding domain superfamily/Winged helix DNA-binding domain"/>
    <property type="match status" value="1"/>
</dbReference>
<dbReference type="InterPro" id="IPR000835">
    <property type="entry name" value="HTH_MarR-typ"/>
</dbReference>
<organism evidence="2 3">
    <name type="scientific">Microbacterium phyllosphaerae</name>
    <dbReference type="NCBI Taxonomy" id="124798"/>
    <lineage>
        <taxon>Bacteria</taxon>
        <taxon>Bacillati</taxon>
        <taxon>Actinomycetota</taxon>
        <taxon>Actinomycetes</taxon>
        <taxon>Micrococcales</taxon>
        <taxon>Microbacteriaceae</taxon>
        <taxon>Microbacterium</taxon>
    </lineage>
</organism>
<proteinExistence type="predicted"/>
<keyword evidence="3" id="KW-1185">Reference proteome</keyword>
<sequence length="165" mass="18072">MSAAVVSERPVSAVSERRLDDAEMQTWLPTIRFVQLLPQVLDRALKAETGLKHAHYAILVSLAGQDERPIPMTELAQIAGLSRSRLSHAIDSLEERGWVTRTSCSSDKRTLTAALTDAGRELLRGAAPVHVAQIRELVFDPLTEDEREQLGTILTKLLPGVTAAL</sequence>
<dbReference type="Pfam" id="PF12802">
    <property type="entry name" value="MarR_2"/>
    <property type="match status" value="1"/>
</dbReference>
<evidence type="ECO:0000259" key="1">
    <source>
        <dbReference type="PROSITE" id="PS50995"/>
    </source>
</evidence>
<evidence type="ECO:0000313" key="3">
    <source>
        <dbReference type="Proteomes" id="UP000703720"/>
    </source>
</evidence>
<dbReference type="PRINTS" id="PR00598">
    <property type="entry name" value="HTHMARR"/>
</dbReference>
<accession>A0ABS4WL57</accession>
<comment type="caution">
    <text evidence="2">The sequence shown here is derived from an EMBL/GenBank/DDBJ whole genome shotgun (WGS) entry which is preliminary data.</text>
</comment>
<dbReference type="InterPro" id="IPR036390">
    <property type="entry name" value="WH_DNA-bd_sf"/>
</dbReference>
<name>A0ABS4WL57_9MICO</name>
<dbReference type="PANTHER" id="PTHR33164:SF99">
    <property type="entry name" value="MARR FAMILY REGULATORY PROTEIN"/>
    <property type="match status" value="1"/>
</dbReference>
<evidence type="ECO:0000313" key="2">
    <source>
        <dbReference type="EMBL" id="MBP2376935.1"/>
    </source>
</evidence>
<protein>
    <submittedName>
        <fullName evidence="2">DNA-binding MarR family transcriptional regulator</fullName>
    </submittedName>
</protein>
<dbReference type="InterPro" id="IPR039422">
    <property type="entry name" value="MarR/SlyA-like"/>
</dbReference>
<dbReference type="RefSeq" id="WP_210096350.1">
    <property type="nucleotide sequence ID" value="NZ_BAAAIO010000001.1"/>
</dbReference>
<dbReference type="GO" id="GO:0003677">
    <property type="term" value="F:DNA binding"/>
    <property type="evidence" value="ECO:0007669"/>
    <property type="project" value="UniProtKB-KW"/>
</dbReference>